<dbReference type="Pfam" id="PF14214">
    <property type="entry name" value="Helitron_like_N"/>
    <property type="match status" value="1"/>
</dbReference>
<dbReference type="InterPro" id="IPR025476">
    <property type="entry name" value="Helitron_helicase-like"/>
</dbReference>
<feature type="region of interest" description="Disordered" evidence="2">
    <location>
        <begin position="133"/>
        <end position="152"/>
    </location>
</feature>
<dbReference type="PANTHER" id="PTHR47642:SF7">
    <property type="entry name" value="ATP-DEPENDENT DNA HELICASE PIF1"/>
    <property type="match status" value="1"/>
</dbReference>
<dbReference type="SUPFAM" id="SSF52540">
    <property type="entry name" value="P-loop containing nucleoside triphosphate hydrolases"/>
    <property type="match status" value="1"/>
</dbReference>
<proteinExistence type="inferred from homology"/>
<evidence type="ECO:0000313" key="4">
    <source>
        <dbReference type="Proteomes" id="UP001652620"/>
    </source>
</evidence>
<accession>A0ABM3K9J6</accession>
<feature type="compositionally biased region" description="Basic and acidic residues" evidence="2">
    <location>
        <begin position="89"/>
        <end position="108"/>
    </location>
</feature>
<dbReference type="PROSITE" id="PS50802">
    <property type="entry name" value="OTU"/>
    <property type="match status" value="1"/>
</dbReference>
<feature type="compositionally biased region" description="Basic and acidic residues" evidence="2">
    <location>
        <begin position="179"/>
        <end position="198"/>
    </location>
</feature>
<dbReference type="GeneID" id="105232370"/>
<dbReference type="InterPro" id="IPR010285">
    <property type="entry name" value="DNA_helicase_pif1-like_DEAD"/>
</dbReference>
<keyword evidence="1" id="KW-0067">ATP-binding</keyword>
<dbReference type="Proteomes" id="UP001652620">
    <property type="component" value="Chromosome 1"/>
</dbReference>
<keyword evidence="4" id="KW-1185">Reference proteome</keyword>
<reference evidence="4" key="1">
    <citation type="submission" date="2025-05" db="UniProtKB">
        <authorList>
            <consortium name="RefSeq"/>
        </authorList>
    </citation>
    <scope>NUCLEOTIDE SEQUENCE [LARGE SCALE GENOMIC DNA]</scope>
</reference>
<keyword evidence="1" id="KW-0347">Helicase</keyword>
<dbReference type="CDD" id="cd22792">
    <property type="entry name" value="OTU_RDRP-like"/>
    <property type="match status" value="1"/>
</dbReference>
<evidence type="ECO:0000256" key="2">
    <source>
        <dbReference type="SAM" id="MobiDB-lite"/>
    </source>
</evidence>
<dbReference type="Gene3D" id="3.40.50.300">
    <property type="entry name" value="P-loop containing nucleotide triphosphate hydrolases"/>
    <property type="match status" value="1"/>
</dbReference>
<dbReference type="Pfam" id="PF20209">
    <property type="entry name" value="DUF6570"/>
    <property type="match status" value="1"/>
</dbReference>
<dbReference type="Pfam" id="PF05970">
    <property type="entry name" value="PIF1"/>
    <property type="match status" value="1"/>
</dbReference>
<name>A0ABM3K9J6_BACDO</name>
<reference evidence="5" key="2">
    <citation type="submission" date="2025-08" db="UniProtKB">
        <authorList>
            <consortium name="RefSeq"/>
        </authorList>
    </citation>
    <scope>IDENTIFICATION</scope>
    <source>
        <tissue evidence="5">Adult</tissue>
    </source>
</reference>
<feature type="compositionally biased region" description="Basic and acidic residues" evidence="2">
    <location>
        <begin position="59"/>
        <end position="78"/>
    </location>
</feature>
<gene>
    <name evidence="5" type="primary">LOC105232370</name>
</gene>
<evidence type="ECO:0000313" key="5">
    <source>
        <dbReference type="RefSeq" id="XP_049318157.1"/>
    </source>
</evidence>
<dbReference type="InterPro" id="IPR027417">
    <property type="entry name" value="P-loop_NTPase"/>
</dbReference>
<dbReference type="InterPro" id="IPR046700">
    <property type="entry name" value="DUF6570"/>
</dbReference>
<sequence>MKGEQKQISDDELNTTARPPKKTNAEFQKAHRKRQKIKKIENKRERTAKPPNTNAEFQKAYRERQKIKEIENKRERTAKPPNTNAEFQKAYRERQKIKKIENKRERIAKPPNTNAEFQKAYRERQKIKEIENKRERIAKPPNTNAEFQKAYRERQKIKEIENKRERTAKPPNTNAEFQKAYRERQKIKEIENKRERTAKPPNTNAEFQKAYRERQKIKEIENKRERTAKPPNTNAEFQKAYRERQKIKEIENKRERIAKPPNTNAEFQKAYRERQKIKEIENKRERYNTKLSMCMYQRPARLRTAKPPNTNAEFQKAYRERQKIKEIENKRERTAKPPNTNAEFQKKAYRGRQKIKNKKIENKRERMHDTVNLPPQIQPSSQRSVINLSFQAPYEQHTECSKPNAILQRLINIPGDGNCLFYSLIEVLRLRITPSELRKQLLESRYFHICQNPNNARCILVSESKYGDLDCISIFSREYNQNICVHFQFFDTNTSQEKLWFCYFIVNDTQNFIHLHLRNQHFTPYIDVQEMIINNRISPLNLENNTAAEENSEASGIEFDDENDMIEMEFLENHVTIPVYTNYYQHSSSHLDFFTSFKNNTFEHSCAVCDRLWWMEDLSETSSIHKNILQKILPNYVCGRNVDICSTCKAALNKEKVPSMATYNGFSYPKIPSHLPKLNLVEQRLISPRIPFMQIRRLRHVHGQYGIYGQIINVPIEVNTMVSHLPRNINDDHCVYVHLKKKLIYKSSYVHGLINLNSIKKWLTYLVKTPLYIYHNITIDNTFLNNNNNNEAAPELVLDDVSEHVPIEDNLTAQQQTLMWNEDLHLHMAPGEKSIPVSVLIDEHAEELSFPTIYGGQFRNYREDIHVTEFMQATSEIRRTDRRATDPQHLLYLAAKIMRLRVSQSVRIAFKHVGYDNKITKENVQSEEYINNCIESNLAFLRCIPNSAWFWSDRKKDLFAMIRQLGAPTVFMTVSANEMGWTDLLKLLYKLKNNGADISNELLGEMSYIDKATLVNEDAVTCAVYFNKLVDCLLKIFQSKKRSPFGKHRVNNYFKRIEFQHRGSPHAHILLWLDNIPGDLLDNNKEFIQIIDELISVSELEASGNIKLQTHKHTYTCYKKMDPNRKENCRFGAPFMPSRNTITLLPMKDTDQNFSEEKFKEYKNHYKLLRSNLESFEYTDFDHFYIDNHIESDEHYYNIIRAGINRPRLFYRRTPSEKWYNSFNPFVLHHLKSNMDFQMILDEYSCAAYVVEYVNKHNRGISDLQRQILQVMDENPEFDLVDITKKLSVDVLHAVEMSAQEAAWYLLRQPMAKSSVVTVYIPTIYPTERHRIRKTMKELEALQDDCTNIWKENWFDKYEKRPDDLDNVTLAQFVANYYINNKGEYVKRKIPKVIRYRNYDMTNNFNDYRREMVLLHIPFKSENNDVLADNKYIQIFEDNKDLILKRRKEFESNLDMEKTLEICRQLCREKEDEDADGEDEQEHANIVFENDPYALIAQYPDSTINADLQNAALSKLGAVAKQRENLMDTQHFCELMRSANTKQKDLLMNIIHHLLTPNQVPFQIFFTGPAGSGKTFVIKLIMEIYNRFTDNDGYCNAYITCASTGKAAVAINGTTVHTALKIPISKMLPLSFETLHLYRSLFRYVKVLIIDEVSMISAELLGKIDMRLKQITGRGKADFGGIDVILIGDLRQAPPVRATAIYKPVKTNIFGPYLWRTLKYYQLTEVVRQTNVQFSNILTKIGNGDPLDEDEFQIIESRFFTKEDAERLCPHGVRLFHENVRVDAYNNYVLQKFEEKVISTADDVIIGSKSREQETNCRQKLHKKNLNEVGGLPYQITFVKSMYYLITKNFRDCR</sequence>
<keyword evidence="1" id="KW-0233">DNA recombination</keyword>
<feature type="domain" description="OTU" evidence="3">
    <location>
        <begin position="408"/>
        <end position="528"/>
    </location>
</feature>
<keyword evidence="1" id="KW-0227">DNA damage</keyword>
<organism evidence="4 5">
    <name type="scientific">Bactrocera dorsalis</name>
    <name type="common">Oriental fruit fly</name>
    <name type="synonym">Dacus dorsalis</name>
    <dbReference type="NCBI Taxonomy" id="27457"/>
    <lineage>
        <taxon>Eukaryota</taxon>
        <taxon>Metazoa</taxon>
        <taxon>Ecdysozoa</taxon>
        <taxon>Arthropoda</taxon>
        <taxon>Hexapoda</taxon>
        <taxon>Insecta</taxon>
        <taxon>Pterygota</taxon>
        <taxon>Neoptera</taxon>
        <taxon>Endopterygota</taxon>
        <taxon>Diptera</taxon>
        <taxon>Brachycera</taxon>
        <taxon>Muscomorpha</taxon>
        <taxon>Tephritoidea</taxon>
        <taxon>Tephritidae</taxon>
        <taxon>Bactrocera</taxon>
        <taxon>Bactrocera</taxon>
    </lineage>
</organism>
<keyword evidence="1" id="KW-0378">Hydrolase</keyword>
<keyword evidence="1" id="KW-0547">Nucleotide-binding</keyword>
<feature type="compositionally biased region" description="Basic and acidic residues" evidence="2">
    <location>
        <begin position="38"/>
        <end position="48"/>
    </location>
</feature>
<dbReference type="RefSeq" id="XP_049318157.1">
    <property type="nucleotide sequence ID" value="XM_049462200.1"/>
</dbReference>
<dbReference type="PANTHER" id="PTHR47642">
    <property type="entry name" value="ATP-DEPENDENT DNA HELICASE"/>
    <property type="match status" value="1"/>
</dbReference>
<comment type="catalytic activity">
    <reaction evidence="1">
        <text>ATP + H2O = ADP + phosphate + H(+)</text>
        <dbReference type="Rhea" id="RHEA:13065"/>
        <dbReference type="ChEBI" id="CHEBI:15377"/>
        <dbReference type="ChEBI" id="CHEBI:15378"/>
        <dbReference type="ChEBI" id="CHEBI:30616"/>
        <dbReference type="ChEBI" id="CHEBI:43474"/>
        <dbReference type="ChEBI" id="CHEBI:456216"/>
        <dbReference type="EC" id="5.6.2.3"/>
    </reaction>
</comment>
<feature type="region of interest" description="Disordered" evidence="2">
    <location>
        <begin position="1"/>
        <end position="123"/>
    </location>
</feature>
<dbReference type="InterPro" id="IPR051055">
    <property type="entry name" value="PIF1_helicase"/>
</dbReference>
<evidence type="ECO:0000259" key="3">
    <source>
        <dbReference type="PROSITE" id="PS50802"/>
    </source>
</evidence>
<comment type="similarity">
    <text evidence="1">Belongs to the helicase family.</text>
</comment>
<evidence type="ECO:0000256" key="1">
    <source>
        <dbReference type="RuleBase" id="RU363044"/>
    </source>
</evidence>
<feature type="region of interest" description="Disordered" evidence="2">
    <location>
        <begin position="160"/>
        <end position="243"/>
    </location>
</feature>
<keyword evidence="1" id="KW-0234">DNA repair</keyword>
<feature type="compositionally biased region" description="Basic and acidic residues" evidence="2">
    <location>
        <begin position="209"/>
        <end position="228"/>
    </location>
</feature>
<dbReference type="EC" id="5.6.2.3" evidence="1"/>
<protein>
    <recommendedName>
        <fullName evidence="1">ATP-dependent DNA helicase</fullName>
        <ecNumber evidence="1">5.6.2.3</ecNumber>
    </recommendedName>
</protein>
<dbReference type="InterPro" id="IPR003323">
    <property type="entry name" value="OTU_dom"/>
</dbReference>
<comment type="cofactor">
    <cofactor evidence="1">
        <name>Mg(2+)</name>
        <dbReference type="ChEBI" id="CHEBI:18420"/>
    </cofactor>
</comment>